<dbReference type="RefSeq" id="XP_001884815.1">
    <property type="nucleotide sequence ID" value="XM_001884780.1"/>
</dbReference>
<accession>B0DLG2</accession>
<feature type="region of interest" description="Disordered" evidence="6">
    <location>
        <begin position="63"/>
        <end position="125"/>
    </location>
</feature>
<feature type="compositionally biased region" description="Basic and acidic residues" evidence="6">
    <location>
        <begin position="80"/>
        <end position="113"/>
    </location>
</feature>
<sequence>MAEKPFGYRLEYATSSRSKCKGPEPCQGSPIENGQFRVGSLVDFRGATSFAWRHWGCTTPKTSESMRGYFGEPSELGGYEDLKPEDQAKVVKAWQEGKIDPADVPESARKPAAAEDEDEEVGELR</sequence>
<dbReference type="Gene3D" id="3.30.1740.10">
    <property type="entry name" value="Zinc finger, PARP-type"/>
    <property type="match status" value="1"/>
</dbReference>
<evidence type="ECO:0000256" key="1">
    <source>
        <dbReference type="ARBA" id="ARBA00004123"/>
    </source>
</evidence>
<dbReference type="KEGG" id="lbc:LACBIDRAFT_304351"/>
<dbReference type="InterPro" id="IPR001510">
    <property type="entry name" value="Znf_PARP"/>
</dbReference>
<dbReference type="InParanoid" id="B0DLG2"/>
<dbReference type="OrthoDB" id="429950at2759"/>
<evidence type="ECO:0000259" key="7">
    <source>
        <dbReference type="PROSITE" id="PS50064"/>
    </source>
</evidence>
<dbReference type="SUPFAM" id="SSF57716">
    <property type="entry name" value="Glucocorticoid receptor-like (DNA-binding domain)"/>
    <property type="match status" value="1"/>
</dbReference>
<gene>
    <name evidence="8" type="ORF">LACBIDRAFT_304351</name>
</gene>
<keyword evidence="3" id="KW-0863">Zinc-finger</keyword>
<name>B0DLG2_LACBS</name>
<dbReference type="HOGENOM" id="CLU_150769_0_0_1"/>
<feature type="domain" description="PARP-type" evidence="7">
    <location>
        <begin position="8"/>
        <end position="98"/>
    </location>
</feature>
<dbReference type="STRING" id="486041.B0DLG2"/>
<dbReference type="Pfam" id="PF00645">
    <property type="entry name" value="zf-PARP"/>
    <property type="match status" value="1"/>
</dbReference>
<reference evidence="8 9" key="1">
    <citation type="journal article" date="2008" name="Nature">
        <title>The genome of Laccaria bicolor provides insights into mycorrhizal symbiosis.</title>
        <authorList>
            <person name="Martin F."/>
            <person name="Aerts A."/>
            <person name="Ahren D."/>
            <person name="Brun A."/>
            <person name="Danchin E.G.J."/>
            <person name="Duchaussoy F."/>
            <person name="Gibon J."/>
            <person name="Kohler A."/>
            <person name="Lindquist E."/>
            <person name="Pereda V."/>
            <person name="Salamov A."/>
            <person name="Shapiro H.J."/>
            <person name="Wuyts J."/>
            <person name="Blaudez D."/>
            <person name="Buee M."/>
            <person name="Brokstein P."/>
            <person name="Canbaeck B."/>
            <person name="Cohen D."/>
            <person name="Courty P.E."/>
            <person name="Coutinho P.M."/>
            <person name="Delaruelle C."/>
            <person name="Detter J.C."/>
            <person name="Deveau A."/>
            <person name="DiFazio S."/>
            <person name="Duplessis S."/>
            <person name="Fraissinet-Tachet L."/>
            <person name="Lucic E."/>
            <person name="Frey-Klett P."/>
            <person name="Fourrey C."/>
            <person name="Feussner I."/>
            <person name="Gay G."/>
            <person name="Grimwood J."/>
            <person name="Hoegger P.J."/>
            <person name="Jain P."/>
            <person name="Kilaru S."/>
            <person name="Labbe J."/>
            <person name="Lin Y.C."/>
            <person name="Legue V."/>
            <person name="Le Tacon F."/>
            <person name="Marmeisse R."/>
            <person name="Melayah D."/>
            <person name="Montanini B."/>
            <person name="Muratet M."/>
            <person name="Nehls U."/>
            <person name="Niculita-Hirzel H."/>
            <person name="Oudot-Le Secq M.P."/>
            <person name="Peter M."/>
            <person name="Quesneville H."/>
            <person name="Rajashekar B."/>
            <person name="Reich M."/>
            <person name="Rouhier N."/>
            <person name="Schmutz J."/>
            <person name="Yin T."/>
            <person name="Chalot M."/>
            <person name="Henrissat B."/>
            <person name="Kuees U."/>
            <person name="Lucas S."/>
            <person name="Van de Peer Y."/>
            <person name="Podila G.K."/>
            <person name="Polle A."/>
            <person name="Pukkila P.J."/>
            <person name="Richardson P.M."/>
            <person name="Rouze P."/>
            <person name="Sanders I.R."/>
            <person name="Stajich J.E."/>
            <person name="Tunlid A."/>
            <person name="Tuskan G."/>
            <person name="Grigoriev I.V."/>
        </authorList>
    </citation>
    <scope>NUCLEOTIDE SEQUENCE [LARGE SCALE GENOMIC DNA]</scope>
    <source>
        <strain evidence="9">S238N-H82 / ATCC MYA-4686</strain>
    </source>
</reference>
<protein>
    <submittedName>
        <fullName evidence="8">Predicted protein</fullName>
    </submittedName>
</protein>
<evidence type="ECO:0000256" key="3">
    <source>
        <dbReference type="ARBA" id="ARBA00022771"/>
    </source>
</evidence>
<comment type="subcellular location">
    <subcellularLocation>
        <location evidence="1">Nucleus</location>
    </subcellularLocation>
</comment>
<dbReference type="GO" id="GO:0005634">
    <property type="term" value="C:nucleus"/>
    <property type="evidence" value="ECO:0007669"/>
    <property type="project" value="UniProtKB-SubCell"/>
</dbReference>
<dbReference type="GO" id="GO:0003677">
    <property type="term" value="F:DNA binding"/>
    <property type="evidence" value="ECO:0007669"/>
    <property type="project" value="InterPro"/>
</dbReference>
<organism evidence="9">
    <name type="scientific">Laccaria bicolor (strain S238N-H82 / ATCC MYA-4686)</name>
    <name type="common">Bicoloured deceiver</name>
    <name type="synonym">Laccaria laccata var. bicolor</name>
    <dbReference type="NCBI Taxonomy" id="486041"/>
    <lineage>
        <taxon>Eukaryota</taxon>
        <taxon>Fungi</taxon>
        <taxon>Dikarya</taxon>
        <taxon>Basidiomycota</taxon>
        <taxon>Agaricomycotina</taxon>
        <taxon>Agaricomycetes</taxon>
        <taxon>Agaricomycetidae</taxon>
        <taxon>Agaricales</taxon>
        <taxon>Agaricineae</taxon>
        <taxon>Hydnangiaceae</taxon>
        <taxon>Laccaria</taxon>
    </lineage>
</organism>
<keyword evidence="9" id="KW-1185">Reference proteome</keyword>
<dbReference type="AlphaFoldDB" id="B0DLG2"/>
<proteinExistence type="predicted"/>
<keyword evidence="5" id="KW-0539">Nucleus</keyword>
<evidence type="ECO:0000313" key="9">
    <source>
        <dbReference type="Proteomes" id="UP000001194"/>
    </source>
</evidence>
<evidence type="ECO:0000313" key="8">
    <source>
        <dbReference type="EMBL" id="EDR04643.1"/>
    </source>
</evidence>
<keyword evidence="4" id="KW-0862">Zinc</keyword>
<evidence type="ECO:0000256" key="2">
    <source>
        <dbReference type="ARBA" id="ARBA00022723"/>
    </source>
</evidence>
<dbReference type="SMART" id="SM01336">
    <property type="entry name" value="zf-PARP"/>
    <property type="match status" value="1"/>
</dbReference>
<evidence type="ECO:0000256" key="4">
    <source>
        <dbReference type="ARBA" id="ARBA00022833"/>
    </source>
</evidence>
<keyword evidence="2" id="KW-0479">Metal-binding</keyword>
<dbReference type="EMBL" id="DS547117">
    <property type="protein sequence ID" value="EDR04643.1"/>
    <property type="molecule type" value="Genomic_DNA"/>
</dbReference>
<evidence type="ECO:0000256" key="6">
    <source>
        <dbReference type="SAM" id="MobiDB-lite"/>
    </source>
</evidence>
<dbReference type="GeneID" id="6080402"/>
<dbReference type="GO" id="GO:0008270">
    <property type="term" value="F:zinc ion binding"/>
    <property type="evidence" value="ECO:0007669"/>
    <property type="project" value="UniProtKB-KW"/>
</dbReference>
<evidence type="ECO:0000256" key="5">
    <source>
        <dbReference type="ARBA" id="ARBA00023242"/>
    </source>
</evidence>
<dbReference type="PROSITE" id="PS50064">
    <property type="entry name" value="ZF_PARP_2"/>
    <property type="match status" value="1"/>
</dbReference>
<feature type="compositionally biased region" description="Acidic residues" evidence="6">
    <location>
        <begin position="114"/>
        <end position="125"/>
    </location>
</feature>
<dbReference type="InterPro" id="IPR036957">
    <property type="entry name" value="Znf_PARP_sf"/>
</dbReference>
<dbReference type="Proteomes" id="UP000001194">
    <property type="component" value="Unassembled WGS sequence"/>
</dbReference>